<reference evidence="2" key="2">
    <citation type="submission" date="2022-06" db="UniProtKB">
        <authorList>
            <consortium name="EnsemblMetazoa"/>
        </authorList>
    </citation>
    <scope>IDENTIFICATION</scope>
    <source>
        <strain evidence="2">PS312</strain>
    </source>
</reference>
<accession>A0A4X3PK97</accession>
<keyword evidence="3" id="KW-1185">Reference proteome</keyword>
<dbReference type="Proteomes" id="UP000005239">
    <property type="component" value="Unassembled WGS sequence"/>
</dbReference>
<reference evidence="3" key="1">
    <citation type="journal article" date="2008" name="Nat. Genet.">
        <title>The Pristionchus pacificus genome provides a unique perspective on nematode lifestyle and parasitism.</title>
        <authorList>
            <person name="Dieterich C."/>
            <person name="Clifton S.W."/>
            <person name="Schuster L.N."/>
            <person name="Chinwalla A."/>
            <person name="Delehaunty K."/>
            <person name="Dinkelacker I."/>
            <person name="Fulton L."/>
            <person name="Fulton R."/>
            <person name="Godfrey J."/>
            <person name="Minx P."/>
            <person name="Mitreva M."/>
            <person name="Roeseler W."/>
            <person name="Tian H."/>
            <person name="Witte H."/>
            <person name="Yang S.P."/>
            <person name="Wilson R.K."/>
            <person name="Sommer R.J."/>
        </authorList>
    </citation>
    <scope>NUCLEOTIDE SEQUENCE [LARGE SCALE GENOMIC DNA]</scope>
    <source>
        <strain evidence="3">PS312</strain>
    </source>
</reference>
<proteinExistence type="predicted"/>
<dbReference type="EnsemblMetazoa" id="PPA41900.1">
    <property type="protein sequence ID" value="PPA41900.1"/>
    <property type="gene ID" value="WBGene00280269"/>
</dbReference>
<sequence length="52" mass="5837">TRGIATPRGTREAGFSVSVRPSAWKEADCFKQSAWNTKDRSLTRAADRRNAR</sequence>
<evidence type="ECO:0000313" key="1">
    <source>
        <dbReference type="EnsemblMetazoa" id="PPA41418.1"/>
    </source>
</evidence>
<gene>
    <name evidence="2" type="primary">WBGene00280269</name>
    <name evidence="1" type="synonym">WBGene00279787</name>
</gene>
<organism evidence="2 3">
    <name type="scientific">Pristionchus pacificus</name>
    <name type="common">Parasitic nematode worm</name>
    <dbReference type="NCBI Taxonomy" id="54126"/>
    <lineage>
        <taxon>Eukaryota</taxon>
        <taxon>Metazoa</taxon>
        <taxon>Ecdysozoa</taxon>
        <taxon>Nematoda</taxon>
        <taxon>Chromadorea</taxon>
        <taxon>Rhabditida</taxon>
        <taxon>Rhabditina</taxon>
        <taxon>Diplogasteromorpha</taxon>
        <taxon>Diplogasteroidea</taxon>
        <taxon>Neodiplogasteridae</taxon>
        <taxon>Pristionchus</taxon>
    </lineage>
</organism>
<evidence type="ECO:0000313" key="2">
    <source>
        <dbReference type="EnsemblMetazoa" id="PPA41900.1"/>
    </source>
</evidence>
<dbReference type="EnsemblMetazoa" id="PPA41418.1">
    <property type="protein sequence ID" value="PPA41418.1"/>
    <property type="gene ID" value="WBGene00279787"/>
</dbReference>
<evidence type="ECO:0000313" key="3">
    <source>
        <dbReference type="Proteomes" id="UP000005239"/>
    </source>
</evidence>
<name>A0A2A6BRG7_PRIPA</name>
<dbReference type="AlphaFoldDB" id="A0A2A6BRG7"/>
<accession>A0A2A6BRG7</accession>
<protein>
    <submittedName>
        <fullName evidence="2">Uncharacterized protein</fullName>
    </submittedName>
</protein>